<dbReference type="InterPro" id="IPR012417">
    <property type="entry name" value="CaM-bd_dom_pln"/>
</dbReference>
<dbReference type="EMBL" id="JACGWL010000004">
    <property type="protein sequence ID" value="KAK4404805.1"/>
    <property type="molecule type" value="Genomic_DNA"/>
</dbReference>
<feature type="region of interest" description="Disordered" evidence="1">
    <location>
        <begin position="542"/>
        <end position="583"/>
    </location>
</feature>
<feature type="compositionally biased region" description="Polar residues" evidence="1">
    <location>
        <begin position="511"/>
        <end position="522"/>
    </location>
</feature>
<organism evidence="3 4">
    <name type="scientific">Sesamum angolense</name>
    <dbReference type="NCBI Taxonomy" id="2727404"/>
    <lineage>
        <taxon>Eukaryota</taxon>
        <taxon>Viridiplantae</taxon>
        <taxon>Streptophyta</taxon>
        <taxon>Embryophyta</taxon>
        <taxon>Tracheophyta</taxon>
        <taxon>Spermatophyta</taxon>
        <taxon>Magnoliopsida</taxon>
        <taxon>eudicotyledons</taxon>
        <taxon>Gunneridae</taxon>
        <taxon>Pentapetalae</taxon>
        <taxon>asterids</taxon>
        <taxon>lamiids</taxon>
        <taxon>Lamiales</taxon>
        <taxon>Pedaliaceae</taxon>
        <taxon>Sesamum</taxon>
    </lineage>
</organism>
<evidence type="ECO:0000256" key="1">
    <source>
        <dbReference type="SAM" id="MobiDB-lite"/>
    </source>
</evidence>
<feature type="compositionally biased region" description="Basic and acidic residues" evidence="1">
    <location>
        <begin position="653"/>
        <end position="672"/>
    </location>
</feature>
<dbReference type="Proteomes" id="UP001289374">
    <property type="component" value="Unassembled WGS sequence"/>
</dbReference>
<feature type="region of interest" description="Disordered" evidence="1">
    <location>
        <begin position="96"/>
        <end position="138"/>
    </location>
</feature>
<feature type="compositionally biased region" description="Low complexity" evidence="1">
    <location>
        <begin position="469"/>
        <end position="480"/>
    </location>
</feature>
<name>A0AAE1X3X7_9LAMI</name>
<feature type="compositionally biased region" description="Polar residues" evidence="1">
    <location>
        <begin position="96"/>
        <end position="111"/>
    </location>
</feature>
<comment type="caution">
    <text evidence="3">The sequence shown here is derived from an EMBL/GenBank/DDBJ whole genome shotgun (WGS) entry which is preliminary data.</text>
</comment>
<reference evidence="3" key="1">
    <citation type="submission" date="2020-06" db="EMBL/GenBank/DDBJ databases">
        <authorList>
            <person name="Li T."/>
            <person name="Hu X."/>
            <person name="Zhang T."/>
            <person name="Song X."/>
            <person name="Zhang H."/>
            <person name="Dai N."/>
            <person name="Sheng W."/>
            <person name="Hou X."/>
            <person name="Wei L."/>
        </authorList>
    </citation>
    <scope>NUCLEOTIDE SEQUENCE</scope>
    <source>
        <strain evidence="3">K16</strain>
        <tissue evidence="3">Leaf</tissue>
    </source>
</reference>
<feature type="region of interest" description="Disordered" evidence="1">
    <location>
        <begin position="1040"/>
        <end position="1078"/>
    </location>
</feature>
<evidence type="ECO:0000313" key="3">
    <source>
        <dbReference type="EMBL" id="KAK4404805.1"/>
    </source>
</evidence>
<evidence type="ECO:0000313" key="4">
    <source>
        <dbReference type="Proteomes" id="UP001289374"/>
    </source>
</evidence>
<dbReference type="Pfam" id="PF07839">
    <property type="entry name" value="CaM_binding"/>
    <property type="match status" value="2"/>
</dbReference>
<feature type="compositionally biased region" description="Basic and acidic residues" evidence="1">
    <location>
        <begin position="990"/>
        <end position="1012"/>
    </location>
</feature>
<accession>A0AAE1X3X7</accession>
<feature type="compositionally biased region" description="Basic and acidic residues" evidence="1">
    <location>
        <begin position="498"/>
        <end position="510"/>
    </location>
</feature>
<dbReference type="InterPro" id="IPR044681">
    <property type="entry name" value="PICBP-like"/>
</dbReference>
<dbReference type="PANTHER" id="PTHR33923:SF3">
    <property type="entry name" value="CALMODULIN BINDING PROTEIN PICBP"/>
    <property type="match status" value="1"/>
</dbReference>
<protein>
    <submittedName>
        <fullName evidence="3">Calmodulin binding protein PICBP</fullName>
    </submittedName>
</protein>
<dbReference type="GO" id="GO:0005516">
    <property type="term" value="F:calmodulin binding"/>
    <property type="evidence" value="ECO:0007669"/>
    <property type="project" value="InterPro"/>
</dbReference>
<feature type="region of interest" description="Disordered" evidence="1">
    <location>
        <begin position="451"/>
        <end position="523"/>
    </location>
</feature>
<evidence type="ECO:0000259" key="2">
    <source>
        <dbReference type="SMART" id="SM01054"/>
    </source>
</evidence>
<feature type="domain" description="Calmodulin-binding" evidence="2">
    <location>
        <begin position="674"/>
        <end position="788"/>
    </location>
</feature>
<keyword evidence="4" id="KW-1185">Reference proteome</keyword>
<feature type="domain" description="Calmodulin-binding" evidence="2">
    <location>
        <begin position="1152"/>
        <end position="1266"/>
    </location>
</feature>
<feature type="compositionally biased region" description="Basic and acidic residues" evidence="1">
    <location>
        <begin position="547"/>
        <end position="557"/>
    </location>
</feature>
<feature type="non-terminal residue" evidence="3">
    <location>
        <position position="1321"/>
    </location>
</feature>
<feature type="region of interest" description="Disordered" evidence="1">
    <location>
        <begin position="636"/>
        <end position="681"/>
    </location>
</feature>
<feature type="region of interest" description="Disordered" evidence="1">
    <location>
        <begin position="1098"/>
        <end position="1117"/>
    </location>
</feature>
<feature type="compositionally biased region" description="Low complexity" evidence="1">
    <location>
        <begin position="1105"/>
        <end position="1114"/>
    </location>
</feature>
<feature type="compositionally biased region" description="Basic and acidic residues" evidence="1">
    <location>
        <begin position="636"/>
        <end position="646"/>
    </location>
</feature>
<proteinExistence type="predicted"/>
<dbReference type="SMART" id="SM01054">
    <property type="entry name" value="CaM_binding"/>
    <property type="match status" value="2"/>
</dbReference>
<feature type="region of interest" description="Disordered" evidence="1">
    <location>
        <begin position="241"/>
        <end position="275"/>
    </location>
</feature>
<feature type="region of interest" description="Disordered" evidence="1">
    <location>
        <begin position="886"/>
        <end position="1012"/>
    </location>
</feature>
<gene>
    <name evidence="3" type="ORF">Sango_0849100</name>
</gene>
<feature type="compositionally biased region" description="Polar residues" evidence="1">
    <location>
        <begin position="128"/>
        <end position="138"/>
    </location>
</feature>
<feature type="compositionally biased region" description="Acidic residues" evidence="1">
    <location>
        <begin position="1041"/>
        <end position="1051"/>
    </location>
</feature>
<dbReference type="PANTHER" id="PTHR33923">
    <property type="entry name" value="CALMODULIN-BINDING PROTEIN-RELATED"/>
    <property type="match status" value="1"/>
</dbReference>
<feature type="region of interest" description="Disordered" evidence="1">
    <location>
        <begin position="808"/>
        <end position="830"/>
    </location>
</feature>
<sequence>MESCDSSPNYIRARTSFDAKKENSPGGSECEDMISVSSSTCGSAINGPYAPKLTNSGIKHRTSNNKTLSNFGSVRSFRRRAKSRFVRSPVTLFDDTATSHSDSVAGSSESSPHYLKATSCSEGKKTHSPQNRSLQALSRTSSLRSVRILIKKTSFKPKRASSKVSEDVAVDRATYSSTLKDSKFPEPVELHNEGTELEKMSAVKVCRYHHCSLHGHCRGSHDPVAPPKRFLYKRRRTLKKQKSIIPKTESSPGAKDSSGRKKNPHKSQIVPVVDTLDRQRVSDGITFSGVENENGKDSYAESYAQQEAQLFGDGYDEIRESGLIEIAFGETSFPDRSYTENLDILRKYSSQEQELGGPSSGANGYCFRCSCHIKEQVTSSPRQTDADLSLHKVASSSLDDGYKSEIPQNGDTYVLDSNPSALFEKPKELVGTDVEDNAALDIANEARNKVCPETPVISNEGTRKNGIFSSASDSQTSTDSNSDEEGNITTESTSSRHSRADDAVQVKDSETNSPTHEGSKLQFSKRSHMSMWNLIHQHMSSHVAAESAEKQLQHADGESPVDGSDSLPAKESSTSGRELRDSDMGTVNYDSEIQDIEVRKLFAIKLVRQAIEKILLPEVQDQTSDDQSITVCVQENDGKTNAHEGDGNMSSNSKEESRVTDDASGPEIRETDDASCPKLTESHKKVVSISEKKAPKHWSNLKKWILLQRFIRELEKVRKFNPRKPRHLPLNPNPEAEKVNLRPQTVDERKNAEEWMLDYALRQAVSQLAPTQKRKVALLVKAFETVVPTQEEPQVQLRIPRLNSNGSDICSTGDKVDESVSDGYGRNKEEAPVTGKTMLNQETGSKLTEKAEKLYDSNDNSGALVVKSQSSAEKRTGMFTSIMKSVLSSSEDENPRETAGGHKGANVILKSGYSNGEFMPSDRNIKPEGSESENGDASLPTGSLILDGNGKSAAAERTPCTASHAESLGKNMPDKTETETIPTAQDLEEDARSDRIEERTKHSGRSRTEMDRKNHVKMWHMIYQHVVSGIAERVGNQLLDGADDGEVEDNGDYPNDFSQPTDDSSEKDHVPSNLSGGFTKSDALKLIKEAVDEILLPEIQDDSSDTQSVTSESISDQDFLERNSSKIGGQYFLSEDGVSMDEERKSLVHDTISTQDETKAESKVSKKAELPKAKNWRKLKKLILLKRSIKALEKARKLKPQPHQSSPQMDDPEPEKIDLKSQMMDERKKAEQWMLDYAVQHIVTKLTPARKQRVSMLVEAFEAVVPLPETYGSNFLIAILVKFTSPNPSLQVFKGRHLMNQGKQKGCSNILPIKLWMQVII</sequence>
<reference evidence="3" key="2">
    <citation type="journal article" date="2024" name="Plant">
        <title>Genomic evolution and insights into agronomic trait innovations of Sesamum species.</title>
        <authorList>
            <person name="Miao H."/>
            <person name="Wang L."/>
            <person name="Qu L."/>
            <person name="Liu H."/>
            <person name="Sun Y."/>
            <person name="Le M."/>
            <person name="Wang Q."/>
            <person name="Wei S."/>
            <person name="Zheng Y."/>
            <person name="Lin W."/>
            <person name="Duan Y."/>
            <person name="Cao H."/>
            <person name="Xiong S."/>
            <person name="Wang X."/>
            <person name="Wei L."/>
            <person name="Li C."/>
            <person name="Ma Q."/>
            <person name="Ju M."/>
            <person name="Zhao R."/>
            <person name="Li G."/>
            <person name="Mu C."/>
            <person name="Tian Q."/>
            <person name="Mei H."/>
            <person name="Zhang T."/>
            <person name="Gao T."/>
            <person name="Zhang H."/>
        </authorList>
    </citation>
    <scope>NUCLEOTIDE SEQUENCE</scope>
    <source>
        <strain evidence="3">K16</strain>
    </source>
</reference>
<feature type="region of interest" description="Disordered" evidence="1">
    <location>
        <begin position="1194"/>
        <end position="1215"/>
    </location>
</feature>